<evidence type="ECO:0000313" key="8">
    <source>
        <dbReference type="Proteomes" id="UP001321492"/>
    </source>
</evidence>
<dbReference type="Proteomes" id="UP001321492">
    <property type="component" value="Unassembled WGS sequence"/>
</dbReference>
<dbReference type="PROSITE" id="PS51318">
    <property type="entry name" value="TAT"/>
    <property type="match status" value="1"/>
</dbReference>
<keyword evidence="7" id="KW-0012">Acyltransferase</keyword>
<protein>
    <submittedName>
        <fullName evidence="7">L,D-transpeptidase</fullName>
        <ecNumber evidence="7">2.3.2.-</ecNumber>
    </submittedName>
</protein>
<keyword evidence="8" id="KW-1185">Reference proteome</keyword>
<evidence type="ECO:0000313" key="7">
    <source>
        <dbReference type="EMBL" id="MDJ1159227.1"/>
    </source>
</evidence>
<evidence type="ECO:0000256" key="3">
    <source>
        <dbReference type="ARBA" id="ARBA00022679"/>
    </source>
</evidence>
<dbReference type="EC" id="2.3.2.-" evidence="7"/>
<dbReference type="InterPro" id="IPR006311">
    <property type="entry name" value="TAT_signal"/>
</dbReference>
<accession>A0ABT7AIM4</accession>
<dbReference type="InterPro" id="IPR005490">
    <property type="entry name" value="LD_TPept_cat_dom"/>
</dbReference>
<sequence>MTRLDRRAFVAKGLLTLAAAASGWRATPALSLSEEDYFDGMAEDHGVLNRRINLTLIDPAFRRQLVAYPNGQLPGSIVIDTREHFLYVTRDDNSAIRYGVGVGREGFQWFGSASVQRKAIWPN</sequence>
<dbReference type="GO" id="GO:0016746">
    <property type="term" value="F:acyltransferase activity"/>
    <property type="evidence" value="ECO:0007669"/>
    <property type="project" value="UniProtKB-KW"/>
</dbReference>
<evidence type="ECO:0000256" key="4">
    <source>
        <dbReference type="ARBA" id="ARBA00022960"/>
    </source>
</evidence>
<evidence type="ECO:0000256" key="1">
    <source>
        <dbReference type="ARBA" id="ARBA00004752"/>
    </source>
</evidence>
<dbReference type="InterPro" id="IPR038063">
    <property type="entry name" value="Transpep_catalytic_dom"/>
</dbReference>
<dbReference type="CDD" id="cd16913">
    <property type="entry name" value="YkuD_like"/>
    <property type="match status" value="1"/>
</dbReference>
<proteinExistence type="inferred from homology"/>
<keyword evidence="4" id="KW-0133">Cell shape</keyword>
<evidence type="ECO:0000256" key="2">
    <source>
        <dbReference type="ARBA" id="ARBA00005992"/>
    </source>
</evidence>
<dbReference type="SUPFAM" id="SSF141523">
    <property type="entry name" value="L,D-transpeptidase catalytic domain-like"/>
    <property type="match status" value="1"/>
</dbReference>
<comment type="similarity">
    <text evidence="2">Belongs to the YkuD family.</text>
</comment>
<reference evidence="7 8" key="1">
    <citation type="submission" date="2023-05" db="EMBL/GenBank/DDBJ databases">
        <title>Chelatococcus sp. nov., a moderately thermophilic bacterium isolated from hot spring microbial mat.</title>
        <authorList>
            <person name="Hu C.-J."/>
            <person name="Li W.-J."/>
        </authorList>
    </citation>
    <scope>NUCLEOTIDE SEQUENCE [LARGE SCALE GENOMIC DNA]</scope>
    <source>
        <strain evidence="7 8">SYSU G07232</strain>
    </source>
</reference>
<organism evidence="7 8">
    <name type="scientific">Chelatococcus albus</name>
    <dbReference type="NCBI Taxonomy" id="3047466"/>
    <lineage>
        <taxon>Bacteria</taxon>
        <taxon>Pseudomonadati</taxon>
        <taxon>Pseudomonadota</taxon>
        <taxon>Alphaproteobacteria</taxon>
        <taxon>Hyphomicrobiales</taxon>
        <taxon>Chelatococcaceae</taxon>
        <taxon>Chelatococcus</taxon>
    </lineage>
</organism>
<comment type="pathway">
    <text evidence="1">Cell wall biogenesis; peptidoglycan biosynthesis.</text>
</comment>
<keyword evidence="5" id="KW-0573">Peptidoglycan synthesis</keyword>
<gene>
    <name evidence="7" type="ORF">QNA08_13385</name>
</gene>
<evidence type="ECO:0000256" key="5">
    <source>
        <dbReference type="ARBA" id="ARBA00022984"/>
    </source>
</evidence>
<name>A0ABT7AIM4_9HYPH</name>
<evidence type="ECO:0000256" key="6">
    <source>
        <dbReference type="ARBA" id="ARBA00023316"/>
    </source>
</evidence>
<dbReference type="EMBL" id="JASJEV010000008">
    <property type="protein sequence ID" value="MDJ1159227.1"/>
    <property type="molecule type" value="Genomic_DNA"/>
</dbReference>
<comment type="caution">
    <text evidence="7">The sequence shown here is derived from an EMBL/GenBank/DDBJ whole genome shotgun (WGS) entry which is preliminary data.</text>
</comment>
<keyword evidence="3 7" id="KW-0808">Transferase</keyword>
<keyword evidence="6" id="KW-0961">Cell wall biogenesis/degradation</keyword>